<keyword evidence="3" id="KW-1185">Reference proteome</keyword>
<evidence type="ECO:0000256" key="1">
    <source>
        <dbReference type="SAM" id="Phobius"/>
    </source>
</evidence>
<evidence type="ECO:0008006" key="4">
    <source>
        <dbReference type="Google" id="ProtNLM"/>
    </source>
</evidence>
<reference evidence="2 3" key="1">
    <citation type="submission" date="2023-03" db="EMBL/GenBank/DDBJ databases">
        <authorList>
            <person name="Pearce D."/>
        </authorList>
    </citation>
    <scope>NUCLEOTIDE SEQUENCE [LARGE SCALE GENOMIC DNA]</scope>
    <source>
        <strain evidence="2">Msz</strain>
    </source>
</reference>
<keyword evidence="1" id="KW-0472">Membrane</keyword>
<name>A0ABM9HZV1_9GAMM</name>
<gene>
    <name evidence="2" type="ORF">MSZNOR_1480</name>
</gene>
<dbReference type="EMBL" id="OX458333">
    <property type="protein sequence ID" value="CAI8795255.1"/>
    <property type="molecule type" value="Genomic_DNA"/>
</dbReference>
<feature type="transmembrane region" description="Helical" evidence="1">
    <location>
        <begin position="7"/>
        <end position="26"/>
    </location>
</feature>
<protein>
    <recommendedName>
        <fullName evidence="4">DUF4383 domain-containing protein</fullName>
    </recommendedName>
</protein>
<proteinExistence type="predicted"/>
<keyword evidence="1" id="KW-0812">Transmembrane</keyword>
<accession>A0ABM9HZV1</accession>
<keyword evidence="1" id="KW-1133">Transmembrane helix</keyword>
<evidence type="ECO:0000313" key="2">
    <source>
        <dbReference type="EMBL" id="CAI8795255.1"/>
    </source>
</evidence>
<dbReference type="Proteomes" id="UP001162030">
    <property type="component" value="Chromosome"/>
</dbReference>
<dbReference type="RefSeq" id="WP_026610873.1">
    <property type="nucleotide sequence ID" value="NZ_OX458333.1"/>
</dbReference>
<sequence>MVQTFAKVFGIVYLIIGILGFIPGLVQPMAGGPGLAVEAGYGRLLGMFPVNLIHNLIHIAVGVWGIFAARSIPRAVTFARANAVLFAVLFLLGIIPATNTLFGLAPLFGLDIWLHLLSAAVAGYFGFAAAARVHAWHT</sequence>
<feature type="transmembrane region" description="Helical" evidence="1">
    <location>
        <begin position="81"/>
        <end position="106"/>
    </location>
</feature>
<feature type="transmembrane region" description="Helical" evidence="1">
    <location>
        <begin position="112"/>
        <end position="131"/>
    </location>
</feature>
<organism evidence="2 3">
    <name type="scientific">Methylocaldum szegediense</name>
    <dbReference type="NCBI Taxonomy" id="73780"/>
    <lineage>
        <taxon>Bacteria</taxon>
        <taxon>Pseudomonadati</taxon>
        <taxon>Pseudomonadota</taxon>
        <taxon>Gammaproteobacteria</taxon>
        <taxon>Methylococcales</taxon>
        <taxon>Methylococcaceae</taxon>
        <taxon>Methylocaldum</taxon>
    </lineage>
</organism>
<evidence type="ECO:0000313" key="3">
    <source>
        <dbReference type="Proteomes" id="UP001162030"/>
    </source>
</evidence>
<dbReference type="Pfam" id="PF14325">
    <property type="entry name" value="DUF4383"/>
    <property type="match status" value="1"/>
</dbReference>
<feature type="transmembrane region" description="Helical" evidence="1">
    <location>
        <begin position="46"/>
        <end position="69"/>
    </location>
</feature>